<comment type="caution">
    <text evidence="3">The sequence shown here is derived from an EMBL/GenBank/DDBJ whole genome shotgun (WGS) entry which is preliminary data.</text>
</comment>
<accession>A0A934RZI7</accession>
<protein>
    <submittedName>
        <fullName evidence="3">Uncharacterized protein</fullName>
    </submittedName>
</protein>
<keyword evidence="1" id="KW-0175">Coiled coil</keyword>
<feature type="compositionally biased region" description="Acidic residues" evidence="2">
    <location>
        <begin position="399"/>
        <end position="421"/>
    </location>
</feature>
<dbReference type="RefSeq" id="WP_200356627.1">
    <property type="nucleotide sequence ID" value="NZ_JAENIL010000030.1"/>
</dbReference>
<feature type="coiled-coil region" evidence="1">
    <location>
        <begin position="1127"/>
        <end position="1158"/>
    </location>
</feature>
<feature type="compositionally biased region" description="Acidic residues" evidence="2">
    <location>
        <begin position="498"/>
        <end position="584"/>
    </location>
</feature>
<dbReference type="AlphaFoldDB" id="A0A934RZI7"/>
<feature type="compositionally biased region" description="Basic and acidic residues" evidence="2">
    <location>
        <begin position="176"/>
        <end position="192"/>
    </location>
</feature>
<feature type="region of interest" description="Disordered" evidence="2">
    <location>
        <begin position="466"/>
        <end position="668"/>
    </location>
</feature>
<keyword evidence="4" id="KW-1185">Reference proteome</keyword>
<feature type="compositionally biased region" description="Acidic residues" evidence="2">
    <location>
        <begin position="614"/>
        <end position="623"/>
    </location>
</feature>
<organism evidence="3 4">
    <name type="scientific">Pelagicoccus mobilis</name>
    <dbReference type="NCBI Taxonomy" id="415221"/>
    <lineage>
        <taxon>Bacteria</taxon>
        <taxon>Pseudomonadati</taxon>
        <taxon>Verrucomicrobiota</taxon>
        <taxon>Opitutia</taxon>
        <taxon>Puniceicoccales</taxon>
        <taxon>Pelagicoccaceae</taxon>
        <taxon>Pelagicoccus</taxon>
    </lineage>
</organism>
<evidence type="ECO:0000256" key="2">
    <source>
        <dbReference type="SAM" id="MobiDB-lite"/>
    </source>
</evidence>
<gene>
    <name evidence="3" type="ORF">JIN87_16160</name>
</gene>
<feature type="region of interest" description="Disordered" evidence="2">
    <location>
        <begin position="167"/>
        <end position="302"/>
    </location>
</feature>
<feature type="compositionally biased region" description="Acidic residues" evidence="2">
    <location>
        <begin position="379"/>
        <end position="391"/>
    </location>
</feature>
<feature type="compositionally biased region" description="Acidic residues" evidence="2">
    <location>
        <begin position="769"/>
        <end position="785"/>
    </location>
</feature>
<feature type="compositionally biased region" description="Acidic residues" evidence="2">
    <location>
        <begin position="58"/>
        <end position="67"/>
    </location>
</feature>
<reference evidence="3" key="1">
    <citation type="submission" date="2021-01" db="EMBL/GenBank/DDBJ databases">
        <title>Modified the classification status of verrucomicrobia.</title>
        <authorList>
            <person name="Feng X."/>
        </authorList>
    </citation>
    <scope>NUCLEOTIDE SEQUENCE</scope>
    <source>
        <strain evidence="3">KCTC 13126</strain>
    </source>
</reference>
<sequence length="1279" mass="139147">MTQSDSPDFEFDISDLEVEGSAAPASNAEDAVPGSKDESNLGKQEQGSGDQEFRSDDRSEEDLDEAALEGFAIDELPDAFSSEEASAPAETDADAIEPEPAEAQDPGSDEDVQEVTRVASEKEAKPTRTLGADDLGADVFAEMDDDSSAVSFSDVIDDLMDEVEDFEAGGFVDLEQEAKASQSEKDDLFKMDDPDDSLGQSIDPNAVEEEEPEAEAPSFPSPPADFEIPADPEPEAVVPEEPETAQAPEPISDERVEPVATNERPPQPVSRSPQTEIPVQGSMEKVEAKIPEPPTAETVEEKSAAAFDPEMVIPADLPEPSAPVEQKIEGSAPEPSSDVPEEEVMVESEAIGPIEPALEDEAVEPVDGHEKVLFDAAEEEQADVLPEEDAAAVESEPAVLEEEAVPEPVIEEISEADEDSVPEAVEAPASEEVETSAEVEADLDLAAVEFEEEEEDLSALIDATLDSEETQEAADDVLEEPLEEAEELAVENEPSAELVEDGEDDPVALPTLEEEVEVAEEPVSVDESEVEDIPVVLDEEEEDLSELIEAGSAEEETAEPEVEEIVASEEPLQELDVEDEDEVVELPSPEDLVSALEPEPAEEPEPVEAAVEAGDLEDEEDLSELVAGLQVEEEASPEENESLPETPSLTVEDEEDEEIVSLPVPEVPGLVEVEEEIAEESEEVTVESNVPAAPPSAEELLMQASSLLNGDSKKPAEGASDLLDELDGDDEDIVALPSPEAMMADVAESEIDDEEVVAMPDPASLITEAGEDIAVIDDEEEEEDAPGNVADRAGDLPPPPPAPVEILDEEPPEEDSQAAVEPEPSAEVSDPEPTAEEDGLQDPFAGEISLDDFSDELGEIEGLVEDDESIIDALDSEIEDDETVESAPAAAAQVVEMPKPSLLWRITHSMAVAAGFVLVGLASVLAVWKQQIIEFYEGRDIDGSALIHEIESVSNHALEEFDESGLYRMQWVDSEVRRVSKNEIRLHALIGAQLRENLYKPVLESELKDKFGYDEESLLGSLSYAHQHFPEEIGRYPDKPWERLYELSAAKGEVLSLRVIYGLTRPNKDADWQLSRVKVSGYKEKLTWPEGETKYAFGEGAYDIDSLEFSKVFSEYKLQSNEYVARIDRLKTEVENGRLALKRENDRQRERVKMALSEGAYFNGIAILGEDAVDSEDVQLVITEVRNEGSFVKGVLRLNRESEERSKHFVGSLAFEKTLSGKEQGYLNLTTVSMDTPGTLAAESTFFQANTVSRMKLKADGFRLEGDTRDLSFRLTRSM</sequence>
<evidence type="ECO:0000313" key="4">
    <source>
        <dbReference type="Proteomes" id="UP000617628"/>
    </source>
</evidence>
<feature type="compositionally biased region" description="Acidic residues" evidence="2">
    <location>
        <begin position="91"/>
        <end position="113"/>
    </location>
</feature>
<proteinExistence type="predicted"/>
<feature type="region of interest" description="Disordered" evidence="2">
    <location>
        <begin position="1"/>
        <end position="131"/>
    </location>
</feature>
<evidence type="ECO:0000256" key="1">
    <source>
        <dbReference type="SAM" id="Coils"/>
    </source>
</evidence>
<feature type="compositionally biased region" description="Acidic residues" evidence="2">
    <location>
        <begin position="631"/>
        <end position="642"/>
    </location>
</feature>
<feature type="compositionally biased region" description="Acidic residues" evidence="2">
    <location>
        <begin position="466"/>
        <end position="490"/>
    </location>
</feature>
<feature type="compositionally biased region" description="Low complexity" evidence="2">
    <location>
        <begin position="78"/>
        <end position="90"/>
    </location>
</feature>
<feature type="compositionally biased region" description="Acidic residues" evidence="2">
    <location>
        <begin position="228"/>
        <end position="243"/>
    </location>
</feature>
<evidence type="ECO:0000313" key="3">
    <source>
        <dbReference type="EMBL" id="MBK1878415.1"/>
    </source>
</evidence>
<feature type="compositionally biased region" description="Acidic residues" evidence="2">
    <location>
        <begin position="829"/>
        <end position="840"/>
    </location>
</feature>
<name>A0A934RZI7_9BACT</name>
<dbReference type="Proteomes" id="UP000617628">
    <property type="component" value="Unassembled WGS sequence"/>
</dbReference>
<feature type="compositionally biased region" description="Acidic residues" evidence="2">
    <location>
        <begin position="7"/>
        <end position="18"/>
    </location>
</feature>
<feature type="compositionally biased region" description="Acidic residues" evidence="2">
    <location>
        <begin position="806"/>
        <end position="816"/>
    </location>
</feature>
<dbReference type="EMBL" id="JAENIL010000030">
    <property type="protein sequence ID" value="MBK1878415.1"/>
    <property type="molecule type" value="Genomic_DNA"/>
</dbReference>
<feature type="region of interest" description="Disordered" evidence="2">
    <location>
        <begin position="765"/>
        <end position="846"/>
    </location>
</feature>
<feature type="region of interest" description="Disordered" evidence="2">
    <location>
        <begin position="379"/>
        <end position="437"/>
    </location>
</feature>
<feature type="region of interest" description="Disordered" evidence="2">
    <location>
        <begin position="314"/>
        <end position="347"/>
    </location>
</feature>